<name>A0ABV9HVD9_9FLAO</name>
<sequence>MNQFWRITVCLSLLSSASFCQNTDPNSFIPKEYTLYSKHKGDLNNDGVEDLVMVIKGGDSTKIVTHRFEKAVDRNRRGIIVLFSKNGSYELATINESCFESENEDGGMYYPPQLEIDVQNGSLYIQYSHGRYGYWEYTFVYQNSDFELLKYVHRKGGAITESEVSINFLTKKKLISINTTPDIGGRDAVFKDTWTNIQIDSLIKLSEIKDFYELDVTSY</sequence>
<gene>
    <name evidence="2" type="ORF">ACFO3O_06110</name>
</gene>
<reference evidence="3" key="1">
    <citation type="journal article" date="2019" name="Int. J. Syst. Evol. Microbiol.">
        <title>The Global Catalogue of Microorganisms (GCM) 10K type strain sequencing project: providing services to taxonomists for standard genome sequencing and annotation.</title>
        <authorList>
            <consortium name="The Broad Institute Genomics Platform"/>
            <consortium name="The Broad Institute Genome Sequencing Center for Infectious Disease"/>
            <person name="Wu L."/>
            <person name="Ma J."/>
        </authorList>
    </citation>
    <scope>NUCLEOTIDE SEQUENCE [LARGE SCALE GENOMIC DNA]</scope>
    <source>
        <strain evidence="3">YJ-61-S</strain>
    </source>
</reference>
<dbReference type="RefSeq" id="WP_379977677.1">
    <property type="nucleotide sequence ID" value="NZ_JBHSFV010000002.1"/>
</dbReference>
<feature type="chain" id="PRO_5045652952" description="VCBS repeat-containing protein" evidence="1">
    <location>
        <begin position="21"/>
        <end position="219"/>
    </location>
</feature>
<evidence type="ECO:0000313" key="3">
    <source>
        <dbReference type="Proteomes" id="UP001596043"/>
    </source>
</evidence>
<evidence type="ECO:0000313" key="2">
    <source>
        <dbReference type="EMBL" id="MFC4633471.1"/>
    </source>
</evidence>
<feature type="signal peptide" evidence="1">
    <location>
        <begin position="1"/>
        <end position="20"/>
    </location>
</feature>
<comment type="caution">
    <text evidence="2">The sequence shown here is derived from an EMBL/GenBank/DDBJ whole genome shotgun (WGS) entry which is preliminary data.</text>
</comment>
<protein>
    <recommendedName>
        <fullName evidence="4">VCBS repeat-containing protein</fullName>
    </recommendedName>
</protein>
<evidence type="ECO:0008006" key="4">
    <source>
        <dbReference type="Google" id="ProtNLM"/>
    </source>
</evidence>
<keyword evidence="3" id="KW-1185">Reference proteome</keyword>
<keyword evidence="1" id="KW-0732">Signal</keyword>
<dbReference type="Proteomes" id="UP001596043">
    <property type="component" value="Unassembled WGS sequence"/>
</dbReference>
<accession>A0ABV9HVD9</accession>
<evidence type="ECO:0000256" key="1">
    <source>
        <dbReference type="SAM" id="SignalP"/>
    </source>
</evidence>
<proteinExistence type="predicted"/>
<organism evidence="2 3">
    <name type="scientific">Dokdonia ponticola</name>
    <dbReference type="NCBI Taxonomy" id="2041041"/>
    <lineage>
        <taxon>Bacteria</taxon>
        <taxon>Pseudomonadati</taxon>
        <taxon>Bacteroidota</taxon>
        <taxon>Flavobacteriia</taxon>
        <taxon>Flavobacteriales</taxon>
        <taxon>Flavobacteriaceae</taxon>
        <taxon>Dokdonia</taxon>
    </lineage>
</organism>
<dbReference type="EMBL" id="JBHSFV010000002">
    <property type="protein sequence ID" value="MFC4633471.1"/>
    <property type="molecule type" value="Genomic_DNA"/>
</dbReference>